<dbReference type="NCBIfam" id="TIGR01640">
    <property type="entry name" value="F_box_assoc_1"/>
    <property type="match status" value="1"/>
</dbReference>
<dbReference type="InterPro" id="IPR006527">
    <property type="entry name" value="F-box-assoc_dom_typ1"/>
</dbReference>
<dbReference type="InterPro" id="IPR050796">
    <property type="entry name" value="SCF_F-box_component"/>
</dbReference>
<dbReference type="AlphaFoldDB" id="A0A3P6GUQ4"/>
<feature type="non-terminal residue" evidence="2">
    <location>
        <position position="1"/>
    </location>
</feature>
<dbReference type="PANTHER" id="PTHR31672">
    <property type="entry name" value="BNACNNG10540D PROTEIN"/>
    <property type="match status" value="1"/>
</dbReference>
<feature type="non-terminal residue" evidence="2">
    <location>
        <position position="148"/>
    </location>
</feature>
<evidence type="ECO:0000259" key="1">
    <source>
        <dbReference type="Pfam" id="PF07734"/>
    </source>
</evidence>
<gene>
    <name evidence="2" type="ORF">BOLC6T38624H</name>
</gene>
<dbReference type="PANTHER" id="PTHR31672:SF13">
    <property type="entry name" value="F-BOX PROTEIN CPR30-LIKE"/>
    <property type="match status" value="1"/>
</dbReference>
<reference evidence="2" key="1">
    <citation type="submission" date="2018-11" db="EMBL/GenBank/DDBJ databases">
        <authorList>
            <consortium name="Genoscope - CEA"/>
            <person name="William W."/>
        </authorList>
    </citation>
    <scope>NUCLEOTIDE SEQUENCE</scope>
</reference>
<proteinExistence type="predicted"/>
<dbReference type="EMBL" id="LR031880">
    <property type="protein sequence ID" value="VDD63171.1"/>
    <property type="molecule type" value="Genomic_DNA"/>
</dbReference>
<dbReference type="Pfam" id="PF07734">
    <property type="entry name" value="FBA_1"/>
    <property type="match status" value="1"/>
</dbReference>
<dbReference type="InterPro" id="IPR017451">
    <property type="entry name" value="F-box-assoc_interact_dom"/>
</dbReference>
<sequence>MKFIQSPEISASNHLSSLLAKLRSKKGSKYLDFSHIFHCDGLILCSTKEIPRLVVWNPCTGQRRNIKPRACYRYVDIYALGYSTSVSMISRSYKILRCGYYQYDRVGECEMYEFCSDSWRVLDSFTLDYTLFFNSMSLRGDTYFVGGD</sequence>
<feature type="domain" description="F-box associated beta-propeller type 1" evidence="1">
    <location>
        <begin position="18"/>
        <end position="146"/>
    </location>
</feature>
<protein>
    <recommendedName>
        <fullName evidence="1">F-box associated beta-propeller type 1 domain-containing protein</fullName>
    </recommendedName>
</protein>
<evidence type="ECO:0000313" key="2">
    <source>
        <dbReference type="EMBL" id="VDD63171.1"/>
    </source>
</evidence>
<name>A0A3P6GUQ4_BRAOL</name>
<accession>A0A3P6GUQ4</accession>
<organism evidence="2">
    <name type="scientific">Brassica oleracea</name>
    <name type="common">Wild cabbage</name>
    <dbReference type="NCBI Taxonomy" id="3712"/>
    <lineage>
        <taxon>Eukaryota</taxon>
        <taxon>Viridiplantae</taxon>
        <taxon>Streptophyta</taxon>
        <taxon>Embryophyta</taxon>
        <taxon>Tracheophyta</taxon>
        <taxon>Spermatophyta</taxon>
        <taxon>Magnoliopsida</taxon>
        <taxon>eudicotyledons</taxon>
        <taxon>Gunneridae</taxon>
        <taxon>Pentapetalae</taxon>
        <taxon>rosids</taxon>
        <taxon>malvids</taxon>
        <taxon>Brassicales</taxon>
        <taxon>Brassicaceae</taxon>
        <taxon>Brassiceae</taxon>
        <taxon>Brassica</taxon>
    </lineage>
</organism>